<dbReference type="SUPFAM" id="SSF51445">
    <property type="entry name" value="(Trans)glycosidases"/>
    <property type="match status" value="1"/>
</dbReference>
<dbReference type="InterPro" id="IPR002252">
    <property type="entry name" value="Glyco_hydro_36"/>
</dbReference>
<dbReference type="CDD" id="cd14791">
    <property type="entry name" value="GH36"/>
    <property type="match status" value="1"/>
</dbReference>
<dbReference type="Pfam" id="PF02065">
    <property type="entry name" value="Melibiase"/>
    <property type="match status" value="1"/>
</dbReference>
<evidence type="ECO:0000256" key="1">
    <source>
        <dbReference type="ARBA" id="ARBA00001255"/>
    </source>
</evidence>
<dbReference type="GO" id="GO:0004557">
    <property type="term" value="F:alpha-galactosidase activity"/>
    <property type="evidence" value="ECO:0007669"/>
    <property type="project" value="UniProtKB-EC"/>
</dbReference>
<dbReference type="Pfam" id="PF16875">
    <property type="entry name" value="Glyco_hydro_36N"/>
    <property type="match status" value="1"/>
</dbReference>
<name>A0A2V1DL52_9PLEO</name>
<keyword evidence="3 6" id="KW-0378">Hydrolase</keyword>
<organism evidence="6 7">
    <name type="scientific">Periconia macrospinosa</name>
    <dbReference type="NCBI Taxonomy" id="97972"/>
    <lineage>
        <taxon>Eukaryota</taxon>
        <taxon>Fungi</taxon>
        <taxon>Dikarya</taxon>
        <taxon>Ascomycota</taxon>
        <taxon>Pezizomycotina</taxon>
        <taxon>Dothideomycetes</taxon>
        <taxon>Pleosporomycetidae</taxon>
        <taxon>Pleosporales</taxon>
        <taxon>Massarineae</taxon>
        <taxon>Periconiaceae</taxon>
        <taxon>Periconia</taxon>
    </lineage>
</organism>
<dbReference type="STRING" id="97972.A0A2V1DL52"/>
<dbReference type="AlphaFoldDB" id="A0A2V1DL52"/>
<accession>A0A2V1DL52</accession>
<sequence length="713" mass="79708">MGSNEVAKAINWQTDVLDIRIVLDENSAPCLDSIHPRGKPCPEFASPYFTTASVPLDAIRAAGQGQGLYKTAKSLVGSVLSARLRYTRHVEHESDVSKALDIVCYDEETGLEVTHRFEVFKATSVLRSWTTVKNTSGRTQTLNQVSSLAIGGVTAGTEDWYNGYTLLTANNTWFRELQWQERSLPDVGIDEIGLHALRQGHKATMASFSLSNRGAMTTETHIPMGALKRKDDDHTWLWQIESGGSWRWEIGDWQDGLYLVAGGPTLVDHAWQLDLAPGTSFTSPPVAVCRTDGGVENAFAAMNEYRRCIVRPNSDHEGLPIIFNDYMNCLMGDPNEDKIKALLKPAVQCGAEYYVIDAGWYADEVDVDWWDDVGEWEPSSTRFPSGFKTLIDEIRNAGLLPGVWLEPEVIGVRSVAARELPDAAFFQEKGRRVEERRRYQLDFTHPAVRERMHRIVAGLVQKYGILYFKFDYNIDVLTGSDAHEGLSTGAAHFEHQRAYITWIEELFSRHPGLVVENCASGGQRMEYGMLATHTLQSTSDQQDPFLYAAVAAAAPTAVLPQQSASWAYPQRAWSDEKNAFTVVNSLMGRVHLSGRLDALTSQQLELVKEGMQVYCSIRKQLVKAKPFWPLGLPAWRDDWVSLGMLTEDGIVLLAVWRRSGATSMRISLQGKGRLGRVKVLYPATFETRVKFSDDVLEIDLPDTPCARLLQLEV</sequence>
<evidence type="ECO:0000259" key="5">
    <source>
        <dbReference type="Pfam" id="PF16875"/>
    </source>
</evidence>
<dbReference type="Gene3D" id="2.70.98.60">
    <property type="entry name" value="alpha-galactosidase from lactobacil brevis"/>
    <property type="match status" value="1"/>
</dbReference>
<dbReference type="OrthoDB" id="5795902at2759"/>
<dbReference type="InterPro" id="IPR038417">
    <property type="entry name" value="Alpga-gal_N_sf"/>
</dbReference>
<dbReference type="EMBL" id="KZ805415">
    <property type="protein sequence ID" value="PVH98353.1"/>
    <property type="molecule type" value="Genomic_DNA"/>
</dbReference>
<dbReference type="EC" id="3.2.1.22" evidence="2"/>
<proteinExistence type="predicted"/>
<evidence type="ECO:0000313" key="6">
    <source>
        <dbReference type="EMBL" id="PVH98353.1"/>
    </source>
</evidence>
<dbReference type="GO" id="GO:0016052">
    <property type="term" value="P:carbohydrate catabolic process"/>
    <property type="evidence" value="ECO:0007669"/>
    <property type="project" value="InterPro"/>
</dbReference>
<dbReference type="PRINTS" id="PR00743">
    <property type="entry name" value="GLHYDRLASE36"/>
</dbReference>
<gene>
    <name evidence="6" type="ORF">DM02DRAFT_682383</name>
</gene>
<keyword evidence="7" id="KW-1185">Reference proteome</keyword>
<dbReference type="PANTHER" id="PTHR43053">
    <property type="entry name" value="GLYCOSIDASE FAMILY 31"/>
    <property type="match status" value="1"/>
</dbReference>
<comment type="catalytic activity">
    <reaction evidence="1">
        <text>Hydrolysis of terminal, non-reducing alpha-D-galactose residues in alpha-D-galactosides, including galactose oligosaccharides, galactomannans and galactolipids.</text>
        <dbReference type="EC" id="3.2.1.22"/>
    </reaction>
</comment>
<reference evidence="6 7" key="1">
    <citation type="journal article" date="2018" name="Sci. Rep.">
        <title>Comparative genomics provides insights into the lifestyle and reveals functional heterogeneity of dark septate endophytic fungi.</title>
        <authorList>
            <person name="Knapp D.G."/>
            <person name="Nemeth J.B."/>
            <person name="Barry K."/>
            <person name="Hainaut M."/>
            <person name="Henrissat B."/>
            <person name="Johnson J."/>
            <person name="Kuo A."/>
            <person name="Lim J.H.P."/>
            <person name="Lipzen A."/>
            <person name="Nolan M."/>
            <person name="Ohm R.A."/>
            <person name="Tamas L."/>
            <person name="Grigoriev I.V."/>
            <person name="Spatafora J.W."/>
            <person name="Nagy L.G."/>
            <person name="Kovacs G.M."/>
        </authorList>
    </citation>
    <scope>NUCLEOTIDE SEQUENCE [LARGE SCALE GENOMIC DNA]</scope>
    <source>
        <strain evidence="6 7">DSE2036</strain>
    </source>
</reference>
<keyword evidence="4" id="KW-0326">Glycosidase</keyword>
<dbReference type="InterPro" id="IPR013785">
    <property type="entry name" value="Aldolase_TIM"/>
</dbReference>
<dbReference type="InterPro" id="IPR050985">
    <property type="entry name" value="Alpha-glycosidase_related"/>
</dbReference>
<evidence type="ECO:0000256" key="4">
    <source>
        <dbReference type="ARBA" id="ARBA00023295"/>
    </source>
</evidence>
<evidence type="ECO:0000256" key="3">
    <source>
        <dbReference type="ARBA" id="ARBA00022801"/>
    </source>
</evidence>
<protein>
    <recommendedName>
        <fullName evidence="2">alpha-galactosidase</fullName>
        <ecNumber evidence="2">3.2.1.22</ecNumber>
    </recommendedName>
</protein>
<dbReference type="InterPro" id="IPR031704">
    <property type="entry name" value="Glyco_hydro_36_N"/>
</dbReference>
<evidence type="ECO:0000313" key="7">
    <source>
        <dbReference type="Proteomes" id="UP000244855"/>
    </source>
</evidence>
<evidence type="ECO:0000256" key="2">
    <source>
        <dbReference type="ARBA" id="ARBA00012755"/>
    </source>
</evidence>
<feature type="domain" description="Glycosyl hydrolase family 36 N-terminal" evidence="5">
    <location>
        <begin position="97"/>
        <end position="205"/>
    </location>
</feature>
<dbReference type="Proteomes" id="UP000244855">
    <property type="component" value="Unassembled WGS sequence"/>
</dbReference>
<dbReference type="PANTHER" id="PTHR43053:SF3">
    <property type="entry name" value="ALPHA-GALACTOSIDASE C-RELATED"/>
    <property type="match status" value="1"/>
</dbReference>
<dbReference type="InterPro" id="IPR017853">
    <property type="entry name" value="GH"/>
</dbReference>
<dbReference type="Gene3D" id="3.20.20.70">
    <property type="entry name" value="Aldolase class I"/>
    <property type="match status" value="1"/>
</dbReference>